<dbReference type="EMBL" id="RDQH01000337">
    <property type="protein sequence ID" value="RXH84396.1"/>
    <property type="molecule type" value="Genomic_DNA"/>
</dbReference>
<evidence type="ECO:0000259" key="1">
    <source>
        <dbReference type="Pfam" id="PF00350"/>
    </source>
</evidence>
<dbReference type="Gene3D" id="3.40.50.300">
    <property type="entry name" value="P-loop containing nucleotide triphosphate hydrolases"/>
    <property type="match status" value="1"/>
</dbReference>
<feature type="domain" description="Dynamin N-terminal" evidence="1">
    <location>
        <begin position="237"/>
        <end position="308"/>
    </location>
</feature>
<dbReference type="Pfam" id="PF00350">
    <property type="entry name" value="Dynamin_N"/>
    <property type="match status" value="1"/>
</dbReference>
<dbReference type="PANTHER" id="PTHR43681:SF1">
    <property type="entry name" value="SARCALUMENIN"/>
    <property type="match status" value="1"/>
</dbReference>
<sequence length="438" mass="48637">MLFHFFIEVRYIWYRKSVDSVSDVFFGNVVNDVFVSSYIGLPAIVARSTMLASKSDSVVLPLVARYVQDIDGAINASNSEGADFLMYDIAGQENVLLALNSLFKTVKLPIFVTFTSYNALYKKENVDAHDGPIDSTSVAGFLKLENREKKFIEAEISVLLKAINVIQKAAPLMEEVSLLVDAVSQIDEPFLLVIVKNHEGSIVVNLTQASQLLSMPFSGINISRYTEMDAGEEQRCERHPDGQYICHLPAPILKQMNVVDTPGTNVILQRQQRLTEEFVPLADLLLFVISADRPLIESEKRPVNMMVLSVSASQFSSCCLYLNALFLQLEEATSFIKENTQKLLNTEHVTLFPVSARSALEAKLSASMFGKDYAELSVSDAQWKSNGSTSTGMERKKIKLETPIAIAEKLLSACETLVTQDCRYAKQDLASINDTRSS</sequence>
<gene>
    <name evidence="2" type="ORF">DVH24_027295</name>
</gene>
<dbReference type="GO" id="GO:0010027">
    <property type="term" value="P:thylakoid membrane organization"/>
    <property type="evidence" value="ECO:0007669"/>
    <property type="project" value="TreeGrafter"/>
</dbReference>
<dbReference type="InterPro" id="IPR051943">
    <property type="entry name" value="TRAFAC_Dynamin-like_GTPase"/>
</dbReference>
<evidence type="ECO:0000313" key="2">
    <source>
        <dbReference type="EMBL" id="RXH84396.1"/>
    </source>
</evidence>
<dbReference type="STRING" id="3750.A0A498IM20"/>
<organism evidence="2 3">
    <name type="scientific">Malus domestica</name>
    <name type="common">Apple</name>
    <name type="synonym">Pyrus malus</name>
    <dbReference type="NCBI Taxonomy" id="3750"/>
    <lineage>
        <taxon>Eukaryota</taxon>
        <taxon>Viridiplantae</taxon>
        <taxon>Streptophyta</taxon>
        <taxon>Embryophyta</taxon>
        <taxon>Tracheophyta</taxon>
        <taxon>Spermatophyta</taxon>
        <taxon>Magnoliopsida</taxon>
        <taxon>eudicotyledons</taxon>
        <taxon>Gunneridae</taxon>
        <taxon>Pentapetalae</taxon>
        <taxon>rosids</taxon>
        <taxon>fabids</taxon>
        <taxon>Rosales</taxon>
        <taxon>Rosaceae</taxon>
        <taxon>Amygdaloideae</taxon>
        <taxon>Maleae</taxon>
        <taxon>Malus</taxon>
    </lineage>
</organism>
<dbReference type="InterPro" id="IPR045063">
    <property type="entry name" value="Dynamin_N"/>
</dbReference>
<proteinExistence type="predicted"/>
<accession>A0A498IM20</accession>
<comment type="caution">
    <text evidence="2">The sequence shown here is derived from an EMBL/GenBank/DDBJ whole genome shotgun (WGS) entry which is preliminary data.</text>
</comment>
<dbReference type="Proteomes" id="UP000290289">
    <property type="component" value="Chromosome 11"/>
</dbReference>
<reference evidence="2 3" key="1">
    <citation type="submission" date="2018-10" db="EMBL/GenBank/DDBJ databases">
        <title>A high-quality apple genome assembly.</title>
        <authorList>
            <person name="Hu J."/>
        </authorList>
    </citation>
    <scope>NUCLEOTIDE SEQUENCE [LARGE SCALE GENOMIC DNA]</scope>
    <source>
        <strain evidence="3">cv. HFTH1</strain>
        <tissue evidence="2">Young leaf</tissue>
    </source>
</reference>
<dbReference type="PANTHER" id="PTHR43681">
    <property type="entry name" value="TRANSMEMBRANE GTPASE FZO"/>
    <property type="match status" value="1"/>
</dbReference>
<dbReference type="InterPro" id="IPR027417">
    <property type="entry name" value="P-loop_NTPase"/>
</dbReference>
<evidence type="ECO:0000313" key="3">
    <source>
        <dbReference type="Proteomes" id="UP000290289"/>
    </source>
</evidence>
<name>A0A498IM20_MALDO</name>
<protein>
    <recommendedName>
        <fullName evidence="1">Dynamin N-terminal domain-containing protein</fullName>
    </recommendedName>
</protein>
<keyword evidence="3" id="KW-1185">Reference proteome</keyword>
<dbReference type="AlphaFoldDB" id="A0A498IM20"/>
<dbReference type="SUPFAM" id="SSF52540">
    <property type="entry name" value="P-loop containing nucleoside triphosphate hydrolases"/>
    <property type="match status" value="1"/>
</dbReference>
<dbReference type="GO" id="GO:0031969">
    <property type="term" value="C:chloroplast membrane"/>
    <property type="evidence" value="ECO:0007669"/>
    <property type="project" value="TreeGrafter"/>
</dbReference>